<keyword evidence="6 7" id="KW-0012">Acyltransferase</keyword>
<keyword evidence="11" id="KW-1185">Reference proteome</keyword>
<feature type="region of interest" description="Disordered" evidence="8">
    <location>
        <begin position="281"/>
        <end position="327"/>
    </location>
</feature>
<evidence type="ECO:0000313" key="10">
    <source>
        <dbReference type="EMBL" id="KAJ4923861.1"/>
    </source>
</evidence>
<dbReference type="GO" id="GO:0005794">
    <property type="term" value="C:Golgi apparatus"/>
    <property type="evidence" value="ECO:0007669"/>
    <property type="project" value="TreeGrafter"/>
</dbReference>
<keyword evidence="3 7" id="KW-0812">Transmembrane</keyword>
<dbReference type="Pfam" id="PF01529">
    <property type="entry name" value="DHHC"/>
    <property type="match status" value="1"/>
</dbReference>
<protein>
    <recommendedName>
        <fullName evidence="7">Palmitoyltransferase</fullName>
        <ecNumber evidence="7">2.3.1.225</ecNumber>
    </recommendedName>
</protein>
<dbReference type="Proteomes" id="UP001219934">
    <property type="component" value="Unassembled WGS sequence"/>
</dbReference>
<evidence type="ECO:0000256" key="2">
    <source>
        <dbReference type="ARBA" id="ARBA00022679"/>
    </source>
</evidence>
<evidence type="ECO:0000259" key="9">
    <source>
        <dbReference type="Pfam" id="PF01529"/>
    </source>
</evidence>
<evidence type="ECO:0000256" key="6">
    <source>
        <dbReference type="ARBA" id="ARBA00023315"/>
    </source>
</evidence>
<dbReference type="InterPro" id="IPR039859">
    <property type="entry name" value="PFA4/ZDH16/20/ERF2-like"/>
</dbReference>
<gene>
    <name evidence="10" type="ORF">JOQ06_028116</name>
</gene>
<comment type="subcellular location">
    <subcellularLocation>
        <location evidence="1">Membrane</location>
        <topology evidence="1">Multi-pass membrane protein</topology>
    </subcellularLocation>
</comment>
<keyword evidence="5 7" id="KW-0472">Membrane</keyword>
<feature type="transmembrane region" description="Helical" evidence="7">
    <location>
        <begin position="134"/>
        <end position="158"/>
    </location>
</feature>
<accession>A0AAD6F739</accession>
<feature type="transmembrane region" description="Helical" evidence="7">
    <location>
        <begin position="68"/>
        <end position="90"/>
    </location>
</feature>
<dbReference type="PANTHER" id="PTHR22883:SF8">
    <property type="entry name" value="PALMITOYLTRANSFERASE ZDHHC1"/>
    <property type="match status" value="1"/>
</dbReference>
<evidence type="ECO:0000256" key="5">
    <source>
        <dbReference type="ARBA" id="ARBA00023136"/>
    </source>
</evidence>
<name>A0AAD6F739_9TELE</name>
<dbReference type="InterPro" id="IPR001594">
    <property type="entry name" value="Palmitoyltrfase_DHHC"/>
</dbReference>
<evidence type="ECO:0000256" key="1">
    <source>
        <dbReference type="ARBA" id="ARBA00004141"/>
    </source>
</evidence>
<dbReference type="GO" id="GO:0006612">
    <property type="term" value="P:protein targeting to membrane"/>
    <property type="evidence" value="ECO:0007669"/>
    <property type="project" value="TreeGrafter"/>
</dbReference>
<feature type="transmembrane region" description="Helical" evidence="7">
    <location>
        <begin position="202"/>
        <end position="221"/>
    </location>
</feature>
<dbReference type="GO" id="GO:0019706">
    <property type="term" value="F:protein-cysteine S-palmitoyltransferase activity"/>
    <property type="evidence" value="ECO:0007669"/>
    <property type="project" value="UniProtKB-EC"/>
</dbReference>
<dbReference type="AlphaFoldDB" id="A0AAD6F739"/>
<dbReference type="GO" id="GO:0005783">
    <property type="term" value="C:endoplasmic reticulum"/>
    <property type="evidence" value="ECO:0007669"/>
    <property type="project" value="TreeGrafter"/>
</dbReference>
<feature type="transmembrane region" description="Helical" evidence="7">
    <location>
        <begin position="40"/>
        <end position="61"/>
    </location>
</feature>
<feature type="domain" description="Palmitoyltransferase DHHC" evidence="9">
    <location>
        <begin position="101"/>
        <end position="221"/>
    </location>
</feature>
<reference evidence="10" key="1">
    <citation type="submission" date="2022-11" db="EMBL/GenBank/DDBJ databases">
        <title>Chromosome-level genome of Pogonophryne albipinna.</title>
        <authorList>
            <person name="Jo E."/>
        </authorList>
    </citation>
    <scope>NUCLEOTIDE SEQUENCE</scope>
    <source>
        <strain evidence="10">SGF0006</strain>
        <tissue evidence="10">Muscle</tissue>
    </source>
</reference>
<comment type="domain">
    <text evidence="7">The DHHC domain is required for palmitoyltransferase activity.</text>
</comment>
<keyword evidence="2 7" id="KW-0808">Transferase</keyword>
<evidence type="ECO:0000256" key="7">
    <source>
        <dbReference type="RuleBase" id="RU079119"/>
    </source>
</evidence>
<dbReference type="EC" id="2.3.1.225" evidence="7"/>
<feature type="region of interest" description="Disordered" evidence="8">
    <location>
        <begin position="1"/>
        <end position="29"/>
    </location>
</feature>
<evidence type="ECO:0000313" key="11">
    <source>
        <dbReference type="Proteomes" id="UP001219934"/>
    </source>
</evidence>
<feature type="region of interest" description="Disordered" evidence="8">
    <location>
        <begin position="243"/>
        <end position="265"/>
    </location>
</feature>
<evidence type="ECO:0000256" key="4">
    <source>
        <dbReference type="ARBA" id="ARBA00022989"/>
    </source>
</evidence>
<keyword evidence="4 7" id="KW-1133">Transmembrane helix</keyword>
<dbReference type="PANTHER" id="PTHR22883">
    <property type="entry name" value="ZINC FINGER DHHC DOMAIN CONTAINING PROTEIN"/>
    <property type="match status" value="1"/>
</dbReference>
<comment type="caution">
    <text evidence="10">The sequence shown here is derived from an EMBL/GenBank/DDBJ whole genome shotgun (WGS) entry which is preliminary data.</text>
</comment>
<comment type="catalytic activity">
    <reaction evidence="7">
        <text>L-cysteinyl-[protein] + hexadecanoyl-CoA = S-hexadecanoyl-L-cysteinyl-[protein] + CoA</text>
        <dbReference type="Rhea" id="RHEA:36683"/>
        <dbReference type="Rhea" id="RHEA-COMP:10131"/>
        <dbReference type="Rhea" id="RHEA-COMP:11032"/>
        <dbReference type="ChEBI" id="CHEBI:29950"/>
        <dbReference type="ChEBI" id="CHEBI:57287"/>
        <dbReference type="ChEBI" id="CHEBI:57379"/>
        <dbReference type="ChEBI" id="CHEBI:74151"/>
        <dbReference type="EC" id="2.3.1.225"/>
    </reaction>
</comment>
<organism evidence="10 11">
    <name type="scientific">Pogonophryne albipinna</name>
    <dbReference type="NCBI Taxonomy" id="1090488"/>
    <lineage>
        <taxon>Eukaryota</taxon>
        <taxon>Metazoa</taxon>
        <taxon>Chordata</taxon>
        <taxon>Craniata</taxon>
        <taxon>Vertebrata</taxon>
        <taxon>Euteleostomi</taxon>
        <taxon>Actinopterygii</taxon>
        <taxon>Neopterygii</taxon>
        <taxon>Teleostei</taxon>
        <taxon>Neoteleostei</taxon>
        <taxon>Acanthomorphata</taxon>
        <taxon>Eupercaria</taxon>
        <taxon>Perciformes</taxon>
        <taxon>Notothenioidei</taxon>
        <taxon>Pogonophryne</taxon>
    </lineage>
</organism>
<evidence type="ECO:0000256" key="8">
    <source>
        <dbReference type="SAM" id="MobiDB-lite"/>
    </source>
</evidence>
<sequence>MDLCSKNRTAPVPDGAPPPRVEGPPPRTNGWSWPPHPLQLLAWGLFGFFAVTGLGVFVPLLPPHWLPAGYICTGVMFLSHLVLHLSAVSIDPADLSVDVGAKSKHCSACNKCVSNFDHHCRWLNNCVGSRNYKLFLHSVVSALLGVFLVLVLSLYVFIEFFLDPSKLRTDKHFLGRNETWFLFLPLSPLRSAAAVIPSLAAVTIVLSLLSSVLLCHLLVSLDGAVWNRLSTFEYIVRQRHRQQGGDRAPSGLLNKAAAPPSEYHSDSAESLEEIPVVLVQLGSSNQQPRSKKRNTTRQNKSRPTESRQNKSRSRPGSRASLGSVMEP</sequence>
<dbReference type="GO" id="GO:0016020">
    <property type="term" value="C:membrane"/>
    <property type="evidence" value="ECO:0007669"/>
    <property type="project" value="UniProtKB-SubCell"/>
</dbReference>
<proteinExistence type="inferred from homology"/>
<evidence type="ECO:0000256" key="3">
    <source>
        <dbReference type="ARBA" id="ARBA00022692"/>
    </source>
</evidence>
<dbReference type="EMBL" id="JAPTMU010000024">
    <property type="protein sequence ID" value="KAJ4923861.1"/>
    <property type="molecule type" value="Genomic_DNA"/>
</dbReference>
<dbReference type="PROSITE" id="PS50216">
    <property type="entry name" value="DHHC"/>
    <property type="match status" value="1"/>
</dbReference>
<comment type="similarity">
    <text evidence="7">Belongs to the DHHC palmitoyltransferase family.</text>
</comment>
<feature type="compositionally biased region" description="Pro residues" evidence="8">
    <location>
        <begin position="14"/>
        <end position="27"/>
    </location>
</feature>